<dbReference type="EMBL" id="MASU01000005">
    <property type="protein sequence ID" value="PXY35979.1"/>
    <property type="molecule type" value="Genomic_DNA"/>
</dbReference>
<dbReference type="Proteomes" id="UP000247892">
    <property type="component" value="Unassembled WGS sequence"/>
</dbReference>
<dbReference type="PROSITE" id="PS00061">
    <property type="entry name" value="ADH_SHORT"/>
    <property type="match status" value="1"/>
</dbReference>
<dbReference type="InterPro" id="IPR036291">
    <property type="entry name" value="NAD(P)-bd_dom_sf"/>
</dbReference>
<dbReference type="PANTHER" id="PTHR24321:SF8">
    <property type="entry name" value="ESTRADIOL 17-BETA-DEHYDROGENASE 8-RELATED"/>
    <property type="match status" value="1"/>
</dbReference>
<dbReference type="PRINTS" id="PR00081">
    <property type="entry name" value="GDHRDH"/>
</dbReference>
<comment type="caution">
    <text evidence="3">The sequence shown here is derived from an EMBL/GenBank/DDBJ whole genome shotgun (WGS) entry which is preliminary data.</text>
</comment>
<dbReference type="InterPro" id="IPR020904">
    <property type="entry name" value="Sc_DH/Rdtase_CS"/>
</dbReference>
<name>A0A318MAX4_9PSEU</name>
<reference evidence="3 4" key="1">
    <citation type="submission" date="2016-07" db="EMBL/GenBank/DDBJ databases">
        <title>Draft genome sequence of Prauserella sp. YIM 121212, isolated from alkaline soil.</title>
        <authorList>
            <person name="Ruckert C."/>
            <person name="Albersmeier A."/>
            <person name="Jiang C.-L."/>
            <person name="Jiang Y."/>
            <person name="Kalinowski J."/>
            <person name="Schneider O."/>
            <person name="Winkler A."/>
            <person name="Zotchev S.B."/>
        </authorList>
    </citation>
    <scope>NUCLEOTIDE SEQUENCE [LARGE SCALE GENOMIC DNA]</scope>
    <source>
        <strain evidence="3 4">YIM 121212</strain>
    </source>
</reference>
<dbReference type="SUPFAM" id="SSF51735">
    <property type="entry name" value="NAD(P)-binding Rossmann-fold domains"/>
    <property type="match status" value="1"/>
</dbReference>
<dbReference type="PRINTS" id="PR00080">
    <property type="entry name" value="SDRFAMILY"/>
</dbReference>
<keyword evidence="4" id="KW-1185">Reference proteome</keyword>
<dbReference type="RefSeq" id="WP_110335981.1">
    <property type="nucleotide sequence ID" value="NZ_JBHVKT010000027.1"/>
</dbReference>
<dbReference type="FunFam" id="3.40.50.720:FF:000084">
    <property type="entry name" value="Short-chain dehydrogenase reductase"/>
    <property type="match status" value="1"/>
</dbReference>
<protein>
    <submittedName>
        <fullName evidence="3">Uncharacterized protein</fullName>
    </submittedName>
</protein>
<dbReference type="CDD" id="cd05233">
    <property type="entry name" value="SDR_c"/>
    <property type="match status" value="1"/>
</dbReference>
<organism evidence="3 4">
    <name type="scientific">Prauserella flavalba</name>
    <dbReference type="NCBI Taxonomy" id="1477506"/>
    <lineage>
        <taxon>Bacteria</taxon>
        <taxon>Bacillati</taxon>
        <taxon>Actinomycetota</taxon>
        <taxon>Actinomycetes</taxon>
        <taxon>Pseudonocardiales</taxon>
        <taxon>Pseudonocardiaceae</taxon>
        <taxon>Prauserella</taxon>
    </lineage>
</organism>
<evidence type="ECO:0000313" key="4">
    <source>
        <dbReference type="Proteomes" id="UP000247892"/>
    </source>
</evidence>
<dbReference type="NCBIfam" id="NF005559">
    <property type="entry name" value="PRK07231.1"/>
    <property type="match status" value="1"/>
</dbReference>
<evidence type="ECO:0000256" key="2">
    <source>
        <dbReference type="ARBA" id="ARBA00023002"/>
    </source>
</evidence>
<dbReference type="AlphaFoldDB" id="A0A318MAX4"/>
<comment type="similarity">
    <text evidence="1">Belongs to the short-chain dehydrogenases/reductases (SDR) family.</text>
</comment>
<dbReference type="PANTHER" id="PTHR24321">
    <property type="entry name" value="DEHYDROGENASES, SHORT CHAIN"/>
    <property type="match status" value="1"/>
</dbReference>
<proteinExistence type="inferred from homology"/>
<dbReference type="Pfam" id="PF13561">
    <property type="entry name" value="adh_short_C2"/>
    <property type="match status" value="1"/>
</dbReference>
<dbReference type="Gene3D" id="3.40.50.720">
    <property type="entry name" value="NAD(P)-binding Rossmann-like Domain"/>
    <property type="match status" value="1"/>
</dbReference>
<dbReference type="OrthoDB" id="517007at2"/>
<evidence type="ECO:0000256" key="1">
    <source>
        <dbReference type="ARBA" id="ARBA00006484"/>
    </source>
</evidence>
<keyword evidence="2" id="KW-0560">Oxidoreductase</keyword>
<gene>
    <name evidence="3" type="ORF">BA062_11000</name>
</gene>
<accession>A0A318MAX4</accession>
<evidence type="ECO:0000313" key="3">
    <source>
        <dbReference type="EMBL" id="PXY35979.1"/>
    </source>
</evidence>
<dbReference type="GO" id="GO:0016491">
    <property type="term" value="F:oxidoreductase activity"/>
    <property type="evidence" value="ECO:0007669"/>
    <property type="project" value="UniProtKB-KW"/>
</dbReference>
<dbReference type="InterPro" id="IPR002347">
    <property type="entry name" value="SDR_fam"/>
</dbReference>
<sequence length="246" mass="25157">MDGRVALVTGGGSGMGRATVLAFARSGAHVVVADVDIEAGRGAAAEAGGCFVEADVSRPEDAERMVTTAVERFGRLDCAVNNAALTPDRAGIVDADLAEWHRLLAINLTGVLLCLKYELAQLRRQGGGGAIVNVGSVRSLRAKAGSPAYTAAKHGVLGLTRTAALEHASEGIRVNAVCPGAIDTPMAREARAARGESEAAMAARLSPLGRLGTAEEIAEANVWLCSPACELITGQAIVADGGYLAQ</sequence>